<dbReference type="eggNOG" id="COG0160">
    <property type="taxonomic scope" value="Bacteria"/>
</dbReference>
<evidence type="ECO:0000256" key="4">
    <source>
        <dbReference type="RuleBase" id="RU003560"/>
    </source>
</evidence>
<evidence type="ECO:0000313" key="6">
    <source>
        <dbReference type="Proteomes" id="UP000030377"/>
    </source>
</evidence>
<dbReference type="InterPro" id="IPR001917">
    <property type="entry name" value="Aminotrans_II_pyridoxalP_BS"/>
</dbReference>
<evidence type="ECO:0000256" key="1">
    <source>
        <dbReference type="ARBA" id="ARBA00001933"/>
    </source>
</evidence>
<dbReference type="PANTHER" id="PTHR43094">
    <property type="entry name" value="AMINOTRANSFERASE"/>
    <property type="match status" value="1"/>
</dbReference>
<dbReference type="Proteomes" id="UP000030377">
    <property type="component" value="Unassembled WGS sequence"/>
</dbReference>
<name>A0A0A3XVW5_BRAJP</name>
<dbReference type="InterPro" id="IPR015424">
    <property type="entry name" value="PyrdxlP-dep_Trfase"/>
</dbReference>
<dbReference type="InterPro" id="IPR015422">
    <property type="entry name" value="PyrdxlP-dep_Trfase_small"/>
</dbReference>
<dbReference type="PROSITE" id="PS00600">
    <property type="entry name" value="AA_TRANSFER_CLASS_3"/>
    <property type="match status" value="1"/>
</dbReference>
<gene>
    <name evidence="5" type="ORF">MA20_14415</name>
</gene>
<dbReference type="Gene3D" id="3.40.640.10">
    <property type="entry name" value="Type I PLP-dependent aspartate aminotransferase-like (Major domain)"/>
    <property type="match status" value="1"/>
</dbReference>
<dbReference type="InterPro" id="IPR015421">
    <property type="entry name" value="PyrdxlP-dep_Trfase_major"/>
</dbReference>
<dbReference type="PANTHER" id="PTHR43094:SF1">
    <property type="entry name" value="AMINOTRANSFERASE CLASS-III"/>
    <property type="match status" value="1"/>
</dbReference>
<dbReference type="RefSeq" id="WP_041955612.1">
    <property type="nucleotide sequence ID" value="NZ_JRPN01000014.1"/>
</dbReference>
<dbReference type="InterPro" id="IPR049704">
    <property type="entry name" value="Aminotrans_3_PPA_site"/>
</dbReference>
<comment type="cofactor">
    <cofactor evidence="1">
        <name>pyridoxal 5'-phosphate</name>
        <dbReference type="ChEBI" id="CHEBI:597326"/>
    </cofactor>
</comment>
<dbReference type="Gene3D" id="3.90.1150.10">
    <property type="entry name" value="Aspartate Aminotransferase, domain 1"/>
    <property type="match status" value="1"/>
</dbReference>
<accession>A0A0A3XVW5</accession>
<proteinExistence type="inferred from homology"/>
<evidence type="ECO:0000313" key="5">
    <source>
        <dbReference type="EMBL" id="KGT78597.1"/>
    </source>
</evidence>
<dbReference type="Pfam" id="PF00202">
    <property type="entry name" value="Aminotran_3"/>
    <property type="match status" value="1"/>
</dbReference>
<dbReference type="GO" id="GO:0030170">
    <property type="term" value="F:pyridoxal phosphate binding"/>
    <property type="evidence" value="ECO:0007669"/>
    <property type="project" value="InterPro"/>
</dbReference>
<dbReference type="GO" id="GO:0008483">
    <property type="term" value="F:transaminase activity"/>
    <property type="evidence" value="ECO:0007669"/>
    <property type="project" value="UniProtKB-KW"/>
</dbReference>
<sequence length="431" mass="45813">MSKLLRTGLNAGDSAPMAVVGGEGVYFHLSDGRKLIDGSNTGGGLGHRHPAMVEAIRRAADTPVVNEGWTWVGREQAADDLMATAFKGEDDWVGAVRFCISGSEANDMALSLCQALTQRSALATRQRAYHGITGLSRAMTVQPQWHGGLAVHAGGSKLPAPMAPVRILPAPDGAIYGAPANNTPPSEYLADATRLLSDTAATIIDYTQGGIYYDGAYQDEVARCARQAGSYWIADEVVTGAGRAGRWFAFQGAQSRPDIVTLGKSLGGGAAAVAAVVVSKDIVERLKGTSWQNYGTLRGHPISMAAVSAYLKVVSDHKILEHVQKLEKLFTRRLLAIAQKHPSVQRVAGQGLHWTVELHGPDWRSWHADTTEAPIASRVAERALEAGAVIGTSGEQTSLFLAPPLVISEHEAELLLDALDHGLDIADEEHG</sequence>
<reference evidence="5 6" key="1">
    <citation type="submission" date="2014-09" db="EMBL/GenBank/DDBJ databases">
        <title>Draft genome of Bradyrhizobium japonicum Is-34.</title>
        <authorList>
            <person name="Tsurumaru H."/>
            <person name="Yamakawa T."/>
            <person name="Hashimoto S."/>
            <person name="Okizaki K."/>
            <person name="Kanesaki Y."/>
            <person name="Yoshikawa H."/>
            <person name="Yajima S."/>
        </authorList>
    </citation>
    <scope>NUCLEOTIDE SEQUENCE [LARGE SCALE GENOMIC DNA]</scope>
    <source>
        <strain evidence="5 6">Is-34</strain>
    </source>
</reference>
<dbReference type="InterPro" id="IPR005814">
    <property type="entry name" value="Aminotrans_3"/>
</dbReference>
<keyword evidence="5" id="KW-0032">Aminotransferase</keyword>
<organism evidence="5 6">
    <name type="scientific">Bradyrhizobium japonicum</name>
    <dbReference type="NCBI Taxonomy" id="375"/>
    <lineage>
        <taxon>Bacteria</taxon>
        <taxon>Pseudomonadati</taxon>
        <taxon>Pseudomonadota</taxon>
        <taxon>Alphaproteobacteria</taxon>
        <taxon>Hyphomicrobiales</taxon>
        <taxon>Nitrobacteraceae</taxon>
        <taxon>Bradyrhizobium</taxon>
    </lineage>
</organism>
<protein>
    <submittedName>
        <fullName evidence="5">Aminotransferase</fullName>
    </submittedName>
</protein>
<dbReference type="PROSITE" id="PS00599">
    <property type="entry name" value="AA_TRANSFER_CLASS_2"/>
    <property type="match status" value="1"/>
</dbReference>
<comment type="caution">
    <text evidence="5">The sequence shown here is derived from an EMBL/GenBank/DDBJ whole genome shotgun (WGS) entry which is preliminary data.</text>
</comment>
<dbReference type="SUPFAM" id="SSF53383">
    <property type="entry name" value="PLP-dependent transferases"/>
    <property type="match status" value="1"/>
</dbReference>
<dbReference type="AlphaFoldDB" id="A0A0A3XVW5"/>
<evidence type="ECO:0000256" key="3">
    <source>
        <dbReference type="ARBA" id="ARBA00022898"/>
    </source>
</evidence>
<dbReference type="STRING" id="375.BKD09_RS33600"/>
<evidence type="ECO:0000256" key="2">
    <source>
        <dbReference type="ARBA" id="ARBA00008954"/>
    </source>
</evidence>
<dbReference type="EMBL" id="JRPN01000014">
    <property type="protein sequence ID" value="KGT78597.1"/>
    <property type="molecule type" value="Genomic_DNA"/>
</dbReference>
<keyword evidence="5" id="KW-0808">Transferase</keyword>
<keyword evidence="3 4" id="KW-0663">Pyridoxal phosphate</keyword>
<comment type="similarity">
    <text evidence="2 4">Belongs to the class-III pyridoxal-phosphate-dependent aminotransferase family.</text>
</comment>